<name>A0A5K7YEP0_9BACT</name>
<dbReference type="CDD" id="cd01949">
    <property type="entry name" value="GGDEF"/>
    <property type="match status" value="1"/>
</dbReference>
<comment type="catalytic activity">
    <reaction evidence="2">
        <text>2 GTP = 3',3'-c-di-GMP + 2 diphosphate</text>
        <dbReference type="Rhea" id="RHEA:24898"/>
        <dbReference type="ChEBI" id="CHEBI:33019"/>
        <dbReference type="ChEBI" id="CHEBI:37565"/>
        <dbReference type="ChEBI" id="CHEBI:58805"/>
        <dbReference type="EC" id="2.7.7.65"/>
    </reaction>
</comment>
<dbReference type="GO" id="GO:0052621">
    <property type="term" value="F:diguanylate cyclase activity"/>
    <property type="evidence" value="ECO:0007669"/>
    <property type="project" value="UniProtKB-EC"/>
</dbReference>
<evidence type="ECO:0000256" key="2">
    <source>
        <dbReference type="ARBA" id="ARBA00034247"/>
    </source>
</evidence>
<dbReference type="EC" id="2.7.7.65" evidence="1"/>
<dbReference type="InterPro" id="IPR000160">
    <property type="entry name" value="GGDEF_dom"/>
</dbReference>
<dbReference type="Proteomes" id="UP000427906">
    <property type="component" value="Chromosome"/>
</dbReference>
<evidence type="ECO:0000256" key="1">
    <source>
        <dbReference type="ARBA" id="ARBA00012528"/>
    </source>
</evidence>
<dbReference type="FunFam" id="3.30.70.270:FF:000001">
    <property type="entry name" value="Diguanylate cyclase domain protein"/>
    <property type="match status" value="1"/>
</dbReference>
<feature type="domain" description="GGDEF" evidence="4">
    <location>
        <begin position="227"/>
        <end position="363"/>
    </location>
</feature>
<dbReference type="EMBL" id="AP021874">
    <property type="protein sequence ID" value="BBO67486.1"/>
    <property type="molecule type" value="Genomic_DNA"/>
</dbReference>
<dbReference type="Pfam" id="PF00990">
    <property type="entry name" value="GGDEF"/>
    <property type="match status" value="1"/>
</dbReference>
<dbReference type="OrthoDB" id="9813903at2"/>
<organism evidence="5 6">
    <name type="scientific">Desulfosarcina alkanivorans</name>
    <dbReference type="NCBI Taxonomy" id="571177"/>
    <lineage>
        <taxon>Bacteria</taxon>
        <taxon>Pseudomonadati</taxon>
        <taxon>Thermodesulfobacteriota</taxon>
        <taxon>Desulfobacteria</taxon>
        <taxon>Desulfobacterales</taxon>
        <taxon>Desulfosarcinaceae</taxon>
        <taxon>Desulfosarcina</taxon>
    </lineage>
</organism>
<dbReference type="PROSITE" id="PS50887">
    <property type="entry name" value="GGDEF"/>
    <property type="match status" value="1"/>
</dbReference>
<dbReference type="RefSeq" id="WP_155315742.1">
    <property type="nucleotide sequence ID" value="NZ_AP021874.1"/>
</dbReference>
<keyword evidence="3" id="KW-0175">Coiled coil</keyword>
<dbReference type="PANTHER" id="PTHR45138:SF9">
    <property type="entry name" value="DIGUANYLATE CYCLASE DGCM-RELATED"/>
    <property type="match status" value="1"/>
</dbReference>
<dbReference type="SUPFAM" id="SSF55073">
    <property type="entry name" value="Nucleotide cyclase"/>
    <property type="match status" value="1"/>
</dbReference>
<dbReference type="InterPro" id="IPR029787">
    <property type="entry name" value="Nucleotide_cyclase"/>
</dbReference>
<dbReference type="AlphaFoldDB" id="A0A5K7YEP0"/>
<reference evidence="5 6" key="1">
    <citation type="submission" date="2019-11" db="EMBL/GenBank/DDBJ databases">
        <title>Comparative genomics of hydrocarbon-degrading Desulfosarcina strains.</title>
        <authorList>
            <person name="Watanabe M."/>
            <person name="Kojima H."/>
            <person name="Fukui M."/>
        </authorList>
    </citation>
    <scope>NUCLEOTIDE SEQUENCE [LARGE SCALE GENOMIC DNA]</scope>
    <source>
        <strain evidence="5 6">PL12</strain>
    </source>
</reference>
<dbReference type="Gene3D" id="3.30.70.270">
    <property type="match status" value="1"/>
</dbReference>
<gene>
    <name evidence="5" type="ORF">DSCA_14160</name>
</gene>
<feature type="coiled-coil region" evidence="3">
    <location>
        <begin position="47"/>
        <end position="74"/>
    </location>
</feature>
<dbReference type="PANTHER" id="PTHR45138">
    <property type="entry name" value="REGULATORY COMPONENTS OF SENSORY TRANSDUCTION SYSTEM"/>
    <property type="match status" value="1"/>
</dbReference>
<dbReference type="KEGG" id="dalk:DSCA_14160"/>
<keyword evidence="6" id="KW-1185">Reference proteome</keyword>
<protein>
    <recommendedName>
        <fullName evidence="1">diguanylate cyclase</fullName>
        <ecNumber evidence="1">2.7.7.65</ecNumber>
    </recommendedName>
</protein>
<dbReference type="InterPro" id="IPR050469">
    <property type="entry name" value="Diguanylate_Cyclase"/>
</dbReference>
<evidence type="ECO:0000313" key="6">
    <source>
        <dbReference type="Proteomes" id="UP000427906"/>
    </source>
</evidence>
<dbReference type="SMART" id="SM00267">
    <property type="entry name" value="GGDEF"/>
    <property type="match status" value="1"/>
</dbReference>
<dbReference type="InterPro" id="IPR043128">
    <property type="entry name" value="Rev_trsase/Diguanyl_cyclase"/>
</dbReference>
<evidence type="ECO:0000259" key="4">
    <source>
        <dbReference type="PROSITE" id="PS50887"/>
    </source>
</evidence>
<dbReference type="NCBIfam" id="TIGR00254">
    <property type="entry name" value="GGDEF"/>
    <property type="match status" value="1"/>
</dbReference>
<evidence type="ECO:0000313" key="5">
    <source>
        <dbReference type="EMBL" id="BBO67486.1"/>
    </source>
</evidence>
<evidence type="ECO:0000256" key="3">
    <source>
        <dbReference type="SAM" id="Coils"/>
    </source>
</evidence>
<sequence length="364" mass="41308">MKLFGKANPADVDPATLEKEIADTRERLNVFLESIRALFLFVREYTLDITEINADGFKKQLETLQEKFQADEKTKTIATQFDRQKGKILDHIQRQKTYIGERETEFREIIDLMTAAMGGLDNDNRDFYSSIRTQGERFEEITLLDDIKRIKSELVREVDNMRTMVREKEDLDQKTLDALSSQVDVLKKELDKARHTASTDGLTGVNNRKALDDHLRRLVERNTVTRAPFSLLMMDLDDFKQLNDTYGHTVGDRMLMAFTEKCRAAVRSDDFLARYGGEEFTLILPGASLRNASKKAKQLCRSIAAAKYAADDSPRAEVVTVTVSIGVSTYRKGDTVKSLVERADQCLYNAKAAGKNRVVAENAL</sequence>
<accession>A0A5K7YEP0</accession>
<proteinExistence type="predicted"/>